<organism evidence="2 3">
    <name type="scientific">Elizabethkingia anophelis</name>
    <dbReference type="NCBI Taxonomy" id="1117645"/>
    <lineage>
        <taxon>Bacteria</taxon>
        <taxon>Pseudomonadati</taxon>
        <taxon>Bacteroidota</taxon>
        <taxon>Flavobacteriia</taxon>
        <taxon>Flavobacteriales</taxon>
        <taxon>Weeksellaceae</taxon>
        <taxon>Elizabethkingia</taxon>
    </lineage>
</organism>
<feature type="coiled-coil region" evidence="1">
    <location>
        <begin position="85"/>
        <end position="198"/>
    </location>
</feature>
<comment type="caution">
    <text evidence="2">The sequence shown here is derived from an EMBL/GenBank/DDBJ whole genome shotgun (WGS) entry which is preliminary data.</text>
</comment>
<sequence>MADESINIEFILNTPALLEEYNKMIASGKNVDDSVDAIKKRYQELAAAQVLGVEGARDLADAVKNINTTVKDTNFDHFGLTKENIAVQKQVIKDIESEIKKLDKQISNTAPGVAQASLMSERNKIVAELEAEKQALSALEASIKAAESEYESFAKNQRDVNNELKQLAVNGQEATNRYKELKEKAQEFKEASEKVNNDIKDGNTLLQGQVEGLNMLISTISVAQGVMALLGVEEENLQKIMLKVQSLLAITIGLQQISDALNKKSAFSTLVLAKAKEIWAAANLKVATSLGISTTAAQVFTATITMGLSVAIVALIAVLQSWQAAQAQTAADHKKMTETIANSLADPIIQYQKMKTEWNALADDIKAKEQYIHDNAAAFEKLGVKVYSVSDAENLFVKNTSAFIEAMQLRARAAAELEIAQDKWKEYLTNYDKVMANNKRYNEATFGGVGRWAEKNILSPMGLGDKTVDDMNKIFQDQWKMINANIQHTNEAAKKLSDAGIKMTTDPAKRGTVQWLRDQISSLDKQINDGSVGTRALAELVAKREKLQKQLDAALGKKTRTKKERERQMAEIYPDGSIKDLERRISLYNEALDKIKDGQVRLQKIDQFGKTKDKKGNPYFTGEVVSETEAKKRRDALEVELEEKKNAVKYKSFEEMVSAMESRWQKYYAYEKEYGSEAANKQFPELKKLAASYFDYLENQKSVFDNLVSSGNVLSEGQQKNLDLLNQKIKELRGDKPILENTTRSVEVALAKLPILADQISYLEKEITKAENDGQSKSNGVYAMLTGKWVEKKQELTNMVTEVINTHQSLQVKITEITSRYATLRQGIEKRKLSPEDTARLLVALEKEKQAEINIAQETAFQKTEVYKRLNENLIGISRNQLKARIDALKTILLNDAGLTDAQKQDLQRKLAEAEAVKTNSRIQQEINTRIATRKKLEEAAKEAVKNNQNAYIDLKEQIAAVNDEINNLELQKVFGAISAYAKAAQSIFSQLASSIGDSNEGLSDTLNTMSEIAGIAGNLSDAATGFLDGLVNGFTQGGIIGIANGVFSAISGIFSLGKAARESERKAREEIKKYNDSIFQSGLDYNEMLRKRILDELKLNDVYKARIQNIKDEMAANTKNKESIIRDQEAVLKRLLNADTVVGMHTEKYGGFLGIGRKTRAVEDMAKVGDLLGLKGYKIDPFKGMSEFMKKFFGIKSPVNNDLTETIGLTDELFDRLAKLNAEKPLTGDAKAAYDQLLKLREEYGSIEQMNRELEKQYKDTITGVTAQNIGDSIREGILSGKKSFADFADDIEDILRKGIIAGMEAKVIEPQMQKLQDALAEYLGDGVLTDDERKQFQEMYMKVAKEAKDYMDLINQSGINIGNEIGGANSLQGAYKAASQESIDLLSGNTAGMRLAILEGNGIMKNGFAAMMEVASRQLAVQMDIEKNTRRTADNTEKLHDIDEGIDSLGESLTKEYKALQAAGIIK</sequence>
<feature type="coiled-coil region" evidence="1">
    <location>
        <begin position="537"/>
        <end position="598"/>
    </location>
</feature>
<dbReference type="EMBL" id="NWGY01000026">
    <property type="protein sequence ID" value="MDV3666318.1"/>
    <property type="molecule type" value="Genomic_DNA"/>
</dbReference>
<dbReference type="Proteomes" id="UP001189000">
    <property type="component" value="Unassembled WGS sequence"/>
</dbReference>
<evidence type="ECO:0000256" key="1">
    <source>
        <dbReference type="SAM" id="Coils"/>
    </source>
</evidence>
<proteinExistence type="predicted"/>
<reference evidence="2" key="1">
    <citation type="submission" date="2023-02" db="EMBL/GenBank/DDBJ databases">
        <title>Elizabethkingia anophelis draft genomes.</title>
        <authorList>
            <person name="Nicholson A.C."/>
            <person name="Whitney A.M."/>
            <person name="Humrighouse B.W."/>
            <person name="Villarma A."/>
            <person name="Bell M."/>
            <person name="Mcquiston J."/>
        </authorList>
    </citation>
    <scope>NUCLEOTIDE SEQUENCE</scope>
    <source>
        <strain evidence="2">B4955</strain>
    </source>
</reference>
<dbReference type="PANTHER" id="PTHR23159:SF31">
    <property type="entry name" value="CENTROSOME-ASSOCIATED PROTEIN CEP250 ISOFORM X1"/>
    <property type="match status" value="1"/>
</dbReference>
<evidence type="ECO:0000313" key="2">
    <source>
        <dbReference type="EMBL" id="MDV3666318.1"/>
    </source>
</evidence>
<dbReference type="PANTHER" id="PTHR23159">
    <property type="entry name" value="CENTROSOMAL PROTEIN 2"/>
    <property type="match status" value="1"/>
</dbReference>
<feature type="coiled-coil region" evidence="1">
    <location>
        <begin position="715"/>
        <end position="742"/>
    </location>
</feature>
<keyword evidence="1" id="KW-0175">Coiled coil</keyword>
<evidence type="ECO:0008006" key="4">
    <source>
        <dbReference type="Google" id="ProtNLM"/>
    </source>
</evidence>
<name>A0AAE4P6D0_9FLAO</name>
<feature type="coiled-coil region" evidence="1">
    <location>
        <begin position="904"/>
        <end position="972"/>
    </location>
</feature>
<gene>
    <name evidence="2" type="ORF">CMU51_19910</name>
</gene>
<evidence type="ECO:0000313" key="3">
    <source>
        <dbReference type="Proteomes" id="UP001189000"/>
    </source>
</evidence>
<accession>A0AAE4P6D0</accession>
<protein>
    <recommendedName>
        <fullName evidence="4">Phage tail tape measure protein</fullName>
    </recommendedName>
</protein>
<dbReference type="RefSeq" id="WP_190656172.1">
    <property type="nucleotide sequence ID" value="NZ_CP034247.1"/>
</dbReference>